<keyword evidence="2" id="KW-1185">Reference proteome</keyword>
<comment type="caution">
    <text evidence="1">The sequence shown here is derived from an EMBL/GenBank/DDBJ whole genome shotgun (WGS) entry which is preliminary data.</text>
</comment>
<name>A0ACC1QHM8_9HYPO</name>
<sequence>MEPLPGGAYGPSKAAANWIARAVHQQLGCGSGSERIGIVGVAVHPGWVLTRMGEIAAESWCAPAEMGPDTTPEESAEEVLNIADRAEEFGGKFVMEGGKELPW</sequence>
<evidence type="ECO:0000313" key="2">
    <source>
        <dbReference type="Proteomes" id="UP001148737"/>
    </source>
</evidence>
<dbReference type="EMBL" id="JANAKD010001960">
    <property type="protein sequence ID" value="KAJ3475435.1"/>
    <property type="molecule type" value="Genomic_DNA"/>
</dbReference>
<organism evidence="1 2">
    <name type="scientific">Lecanicillium saksenae</name>
    <dbReference type="NCBI Taxonomy" id="468837"/>
    <lineage>
        <taxon>Eukaryota</taxon>
        <taxon>Fungi</taxon>
        <taxon>Dikarya</taxon>
        <taxon>Ascomycota</taxon>
        <taxon>Pezizomycotina</taxon>
        <taxon>Sordariomycetes</taxon>
        <taxon>Hypocreomycetidae</taxon>
        <taxon>Hypocreales</taxon>
        <taxon>Cordycipitaceae</taxon>
        <taxon>Lecanicillium</taxon>
    </lineage>
</organism>
<protein>
    <submittedName>
        <fullName evidence="1">Uncharacterized protein</fullName>
    </submittedName>
</protein>
<gene>
    <name evidence="1" type="ORF">NLG97_g9460</name>
</gene>
<reference evidence="1" key="1">
    <citation type="submission" date="2022-07" db="EMBL/GenBank/DDBJ databases">
        <title>Genome Sequence of Lecanicillium saksenae.</title>
        <authorList>
            <person name="Buettner E."/>
        </authorList>
    </citation>
    <scope>NUCLEOTIDE SEQUENCE</scope>
    <source>
        <strain evidence="1">VT-O1</strain>
    </source>
</reference>
<evidence type="ECO:0000313" key="1">
    <source>
        <dbReference type="EMBL" id="KAJ3475435.1"/>
    </source>
</evidence>
<dbReference type="Proteomes" id="UP001148737">
    <property type="component" value="Unassembled WGS sequence"/>
</dbReference>
<accession>A0ACC1QHM8</accession>
<proteinExistence type="predicted"/>